<feature type="region of interest" description="Disordered" evidence="1">
    <location>
        <begin position="56"/>
        <end position="143"/>
    </location>
</feature>
<gene>
    <name evidence="2" type="ORF">A4X06_0g8647</name>
</gene>
<reference evidence="2" key="1">
    <citation type="submission" date="2016-04" db="EMBL/GenBank/DDBJ databases">
        <authorList>
            <person name="Nguyen H.D."/>
            <person name="Samba Siva P."/>
            <person name="Cullis J."/>
            <person name="Levesque C.A."/>
            <person name="Hambleton S."/>
        </authorList>
    </citation>
    <scope>NUCLEOTIDE SEQUENCE</scope>
    <source>
        <strain evidence="2">DAOMC 236426</strain>
    </source>
</reference>
<accession>A0A8X7MK39</accession>
<protein>
    <submittedName>
        <fullName evidence="2">Uncharacterized protein</fullName>
    </submittedName>
</protein>
<feature type="compositionally biased region" description="Low complexity" evidence="1">
    <location>
        <begin position="86"/>
        <end position="143"/>
    </location>
</feature>
<proteinExistence type="predicted"/>
<sequence length="347" mass="36585">MAAIYKPRLSQRVVSRTVNADGFVETLTQGGTTYTKSGLHRDTVGPGLSQIVSTQGESWRLQDPSDDSGDEDEDVMPLMPPVSNTLSSTASLLWGSSSPPAATSNPLQLPSSAQPPAAASSNSHQLPSSAQAPPPAAAASVDPPAAGLTAQPILTRRAAANLSEREGHSPAASLAIEGGEPVKGLHSWPSPALASLSASPHAYCGPLSQNDLQHLLSSPISQNARDSLEGSSSGYIEFFHFIGMEPPPANRQRPSFRRPVPAVKRPLDKTGDRSATREAWKCRACHKVLHVPKHKVSNLGAHLFGTPTRLGGCLQKKAHKPAEPLPGLELDGEGKPIRCEATTRYDA</sequence>
<evidence type="ECO:0000313" key="3">
    <source>
        <dbReference type="Proteomes" id="UP000077684"/>
    </source>
</evidence>
<feature type="compositionally biased region" description="Acidic residues" evidence="1">
    <location>
        <begin position="64"/>
        <end position="75"/>
    </location>
</feature>
<dbReference type="Proteomes" id="UP000077684">
    <property type="component" value="Unassembled WGS sequence"/>
</dbReference>
<feature type="region of interest" description="Disordered" evidence="1">
    <location>
        <begin position="322"/>
        <end position="347"/>
    </location>
</feature>
<evidence type="ECO:0000256" key="1">
    <source>
        <dbReference type="SAM" id="MobiDB-lite"/>
    </source>
</evidence>
<comment type="caution">
    <text evidence="2">The sequence shown here is derived from an EMBL/GenBank/DDBJ whole genome shotgun (WGS) entry which is preliminary data.</text>
</comment>
<feature type="compositionally biased region" description="Basic and acidic residues" evidence="1">
    <location>
        <begin position="332"/>
        <end position="347"/>
    </location>
</feature>
<dbReference type="EMBL" id="LWDE02002001">
    <property type="protein sequence ID" value="KAE8238727.1"/>
    <property type="molecule type" value="Genomic_DNA"/>
</dbReference>
<organism evidence="2 3">
    <name type="scientific">Tilletia controversa</name>
    <name type="common">dwarf bunt fungus</name>
    <dbReference type="NCBI Taxonomy" id="13291"/>
    <lineage>
        <taxon>Eukaryota</taxon>
        <taxon>Fungi</taxon>
        <taxon>Dikarya</taxon>
        <taxon>Basidiomycota</taxon>
        <taxon>Ustilaginomycotina</taxon>
        <taxon>Exobasidiomycetes</taxon>
        <taxon>Tilletiales</taxon>
        <taxon>Tilletiaceae</taxon>
        <taxon>Tilletia</taxon>
    </lineage>
</organism>
<evidence type="ECO:0000313" key="2">
    <source>
        <dbReference type="EMBL" id="KAE8238727.1"/>
    </source>
</evidence>
<keyword evidence="3" id="KW-1185">Reference proteome</keyword>
<name>A0A8X7MK39_9BASI</name>
<reference evidence="2" key="2">
    <citation type="journal article" date="2019" name="IMA Fungus">
        <title>Genome sequencing and comparison of five Tilletia species to identify candidate genes for the detection of regulated species infecting wheat.</title>
        <authorList>
            <person name="Nguyen H.D.T."/>
            <person name="Sultana T."/>
            <person name="Kesanakurti P."/>
            <person name="Hambleton S."/>
        </authorList>
    </citation>
    <scope>NUCLEOTIDE SEQUENCE</scope>
    <source>
        <strain evidence="2">DAOMC 236426</strain>
    </source>
</reference>
<dbReference type="AlphaFoldDB" id="A0A8X7MK39"/>